<dbReference type="PANTHER" id="PTHR19288:SF46">
    <property type="entry name" value="HALOACID DEHALOGENASE-LIKE HYDROLASE DOMAIN-CONTAINING PROTEIN 2"/>
    <property type="match status" value="1"/>
</dbReference>
<dbReference type="PANTHER" id="PTHR19288">
    <property type="entry name" value="4-NITROPHENYLPHOSPHATASE-RELATED"/>
    <property type="match status" value="1"/>
</dbReference>
<gene>
    <name evidence="1" type="ORF">KGMB01110_15080</name>
</gene>
<dbReference type="InterPro" id="IPR036412">
    <property type="entry name" value="HAD-like_sf"/>
</dbReference>
<reference evidence="2" key="1">
    <citation type="submission" date="2018-09" db="EMBL/GenBank/DDBJ databases">
        <title>Draft Genome Sequence of Mediterraneibacter sp. KCTC 15684.</title>
        <authorList>
            <person name="Kim J.S."/>
            <person name="Han K.I."/>
            <person name="Suh M.K."/>
            <person name="Lee K.C."/>
            <person name="Eom M.K."/>
            <person name="Lee J.H."/>
            <person name="Park S.H."/>
            <person name="Kang S.W."/>
            <person name="Park J.E."/>
            <person name="Oh B.S."/>
            <person name="Yu S.Y."/>
            <person name="Choi S.H."/>
            <person name="Lee D.H."/>
            <person name="Yoon H."/>
            <person name="Kim B."/>
            <person name="Yang S.J."/>
            <person name="Lee J.S."/>
        </authorList>
    </citation>
    <scope>NUCLEOTIDE SEQUENCE [LARGE SCALE GENOMIC DNA]</scope>
    <source>
        <strain evidence="2">KCTC 15684</strain>
    </source>
</reference>
<comment type="caution">
    <text evidence="1">The sequence shown here is derived from an EMBL/GenBank/DDBJ whole genome shotgun (WGS) entry which is preliminary data.</text>
</comment>
<dbReference type="Pfam" id="PF13344">
    <property type="entry name" value="Hydrolase_6"/>
    <property type="match status" value="1"/>
</dbReference>
<evidence type="ECO:0000313" key="1">
    <source>
        <dbReference type="EMBL" id="GCA67072.1"/>
    </source>
</evidence>
<dbReference type="SUPFAM" id="SSF56784">
    <property type="entry name" value="HAD-like"/>
    <property type="match status" value="1"/>
</dbReference>
<organism evidence="1 2">
    <name type="scientific">Mediterraneibacter butyricigenes</name>
    <dbReference type="NCBI Taxonomy" id="2316025"/>
    <lineage>
        <taxon>Bacteria</taxon>
        <taxon>Bacillati</taxon>
        <taxon>Bacillota</taxon>
        <taxon>Clostridia</taxon>
        <taxon>Lachnospirales</taxon>
        <taxon>Lachnospiraceae</taxon>
        <taxon>Mediterraneibacter</taxon>
    </lineage>
</organism>
<dbReference type="EMBL" id="BHGK01000001">
    <property type="protein sequence ID" value="GCA67072.1"/>
    <property type="molecule type" value="Genomic_DNA"/>
</dbReference>
<evidence type="ECO:0000313" key="2">
    <source>
        <dbReference type="Proteomes" id="UP000265643"/>
    </source>
</evidence>
<dbReference type="NCBIfam" id="TIGR01460">
    <property type="entry name" value="HAD-SF-IIA"/>
    <property type="match status" value="1"/>
</dbReference>
<dbReference type="Pfam" id="PF13242">
    <property type="entry name" value="Hydrolase_like"/>
    <property type="match status" value="1"/>
</dbReference>
<dbReference type="RefSeq" id="WP_119297970.1">
    <property type="nucleotide sequence ID" value="NZ_BHGK01000001.1"/>
</dbReference>
<sequence>MNELKQRVLSDVKMFVLDMDGTFYLGDQLIEGSLEFIDKVKETGRDFIFFTNNASRIGSFYKTKLAKMGMDSENVTVLTAGDVTIEYLKTFYPGKRVYLNGTPLLEQSFLEAGIQLVVDDPDVVIQSFDKTLTYEKLERICNYIRKGVPFLATHMDTNCPTEDGFIPDCGAMCDLIISSTGVNPKFLGKPCKETLDMVLKKTGCSVDEIAFVGDRIYTDVATGVNNGAKGFLVLTGEADMKTVEESDVVPTCIFDSLYEMSSYLS</sequence>
<name>A0A391PJZ7_9FIRM</name>
<accession>A0A391PJZ7</accession>
<dbReference type="GO" id="GO:0005737">
    <property type="term" value="C:cytoplasm"/>
    <property type="evidence" value="ECO:0007669"/>
    <property type="project" value="TreeGrafter"/>
</dbReference>
<dbReference type="Gene3D" id="3.40.50.1000">
    <property type="entry name" value="HAD superfamily/HAD-like"/>
    <property type="match status" value="2"/>
</dbReference>
<keyword evidence="2" id="KW-1185">Reference proteome</keyword>
<dbReference type="Proteomes" id="UP000265643">
    <property type="component" value="Unassembled WGS sequence"/>
</dbReference>
<proteinExistence type="predicted"/>
<dbReference type="InterPro" id="IPR006357">
    <property type="entry name" value="HAD-SF_hydro_IIA"/>
</dbReference>
<dbReference type="GO" id="GO:0016791">
    <property type="term" value="F:phosphatase activity"/>
    <property type="evidence" value="ECO:0007669"/>
    <property type="project" value="TreeGrafter"/>
</dbReference>
<dbReference type="AlphaFoldDB" id="A0A391PJZ7"/>
<dbReference type="InterPro" id="IPR023214">
    <property type="entry name" value="HAD_sf"/>
</dbReference>
<protein>
    <submittedName>
        <fullName evidence="1">Acid sugar phosphatase</fullName>
    </submittedName>
</protein>